<evidence type="ECO:0000256" key="4">
    <source>
        <dbReference type="ARBA" id="ARBA00023242"/>
    </source>
</evidence>
<comment type="subcellular location">
    <subcellularLocation>
        <location evidence="1">Nucleus</location>
    </subcellularLocation>
</comment>
<evidence type="ECO:0000259" key="9">
    <source>
        <dbReference type="PROSITE" id="PS51667"/>
    </source>
</evidence>
<comment type="similarity">
    <text evidence="2">Belongs to the JARID1 histone demethylase family.</text>
</comment>
<comment type="caution">
    <text evidence="6">Lacks conserved residue(s) required for the propagation of feature annotation.</text>
</comment>
<feature type="compositionally biased region" description="Basic and acidic residues" evidence="7">
    <location>
        <begin position="265"/>
        <end position="274"/>
    </location>
</feature>
<organism evidence="10">
    <name type="scientific">Hordeum vulgare subsp. vulgare</name>
    <name type="common">Domesticated barley</name>
    <dbReference type="NCBI Taxonomy" id="112509"/>
    <lineage>
        <taxon>Eukaryota</taxon>
        <taxon>Viridiplantae</taxon>
        <taxon>Streptophyta</taxon>
        <taxon>Embryophyta</taxon>
        <taxon>Tracheophyta</taxon>
        <taxon>Spermatophyta</taxon>
        <taxon>Magnoliopsida</taxon>
        <taxon>Liliopsida</taxon>
        <taxon>Poales</taxon>
        <taxon>Poaceae</taxon>
        <taxon>BOP clade</taxon>
        <taxon>Pooideae</taxon>
        <taxon>Triticodae</taxon>
        <taxon>Triticeae</taxon>
        <taxon>Hordeinae</taxon>
        <taxon>Hordeum</taxon>
    </lineage>
</organism>
<feature type="compositionally biased region" description="Polar residues" evidence="7">
    <location>
        <begin position="644"/>
        <end position="668"/>
    </location>
</feature>
<feature type="compositionally biased region" description="Acidic residues" evidence="7">
    <location>
        <begin position="188"/>
        <end position="207"/>
    </location>
</feature>
<feature type="region of interest" description="Disordered" evidence="7">
    <location>
        <begin position="314"/>
        <end position="360"/>
    </location>
</feature>
<evidence type="ECO:0000256" key="1">
    <source>
        <dbReference type="ARBA" id="ARBA00004123"/>
    </source>
</evidence>
<dbReference type="GO" id="GO:0005634">
    <property type="term" value="C:nucleus"/>
    <property type="evidence" value="ECO:0007669"/>
    <property type="project" value="UniProtKB-SubCell"/>
</dbReference>
<feature type="compositionally biased region" description="Acidic residues" evidence="7">
    <location>
        <begin position="230"/>
        <end position="239"/>
    </location>
</feature>
<feature type="compositionally biased region" description="Polar residues" evidence="7">
    <location>
        <begin position="614"/>
        <end position="623"/>
    </location>
</feature>
<accession>F2DL52</accession>
<feature type="compositionally biased region" description="Basic residues" evidence="7">
    <location>
        <begin position="314"/>
        <end position="326"/>
    </location>
</feature>
<dbReference type="PROSITE" id="PS50089">
    <property type="entry name" value="ZF_RING_2"/>
    <property type="match status" value="1"/>
</dbReference>
<feature type="compositionally biased region" description="Low complexity" evidence="7">
    <location>
        <begin position="347"/>
        <end position="357"/>
    </location>
</feature>
<sequence length="668" mass="71286">PRAAAAAMPPRRSKGGAGGQPDSEASDAEPVETAVDAMSEDEADDGNSNEDSAESGADDTDGEASKEEAADTKAEEMDAEHEEEAGATKAEEMVAEPEANGADAGTKVEAAEAKVEEEAAQSDSERKAGAREADPEAEAEETDGENEEQAARTDGGSGEEAAGTVGEDEEEAAGTDGDNAAEVGGENVDADSEAEGEGTDAEPDALEESPPPSPPARSRRRKRVVKPDPPTEDDEEEETPLPSRRRRRRKAGERGDSPPPLPDNLRCRRSDGKKWRCSARALPTVSFCEYHYAKASKGKKPPADGEVLAVALQRQKKNKRKGRKRLNLAPESPKATRDLPNGLMTISPGSSGPLGSPVTTKVGVDIPAPLRRCYRSKNAEPVPVGPVKVVPHAMSKAKAAQMSCHRCGLKKVARVVKCKNCENKYFCNSCINKWYSGMSRNDIKIQCPVCRGCCDCKKCTLGQTKGGMRKESPGGQGKLIRIKICNHQFYKLLPLKLDQEQLDELEIEAKIQGTKLSNVRVQVAEDDQSGSLYCNNCKLSVHQALRSCPRCPFKLCLSCCQKIREGSMSGSTPEDKFTQRLLQQESAHEDGSISCPSIELGGCGDSLLNLIYTSPSDDQSGELSSGDELDAPGNDSGVKDAQDHSSPLAESNGSLARLSGGQQESMST</sequence>
<feature type="compositionally biased region" description="Basic and acidic residues" evidence="7">
    <location>
        <begin position="63"/>
        <end position="76"/>
    </location>
</feature>
<keyword evidence="5" id="KW-0863">Zinc-finger</keyword>
<dbReference type="PANTHER" id="PTHR12549">
    <property type="entry name" value="JMJC DOMAIN-CONTAINING HISTONE DEMETHYLATION PROTEIN"/>
    <property type="match status" value="1"/>
</dbReference>
<feature type="region of interest" description="Disordered" evidence="7">
    <location>
        <begin position="1"/>
        <end position="275"/>
    </location>
</feature>
<dbReference type="InterPro" id="IPR001841">
    <property type="entry name" value="Znf_RING"/>
</dbReference>
<feature type="region of interest" description="Disordered" evidence="7">
    <location>
        <begin position="614"/>
        <end position="668"/>
    </location>
</feature>
<evidence type="ECO:0000256" key="3">
    <source>
        <dbReference type="ARBA" id="ARBA00022723"/>
    </source>
</evidence>
<keyword evidence="4" id="KW-0539">Nucleus</keyword>
<evidence type="ECO:0000256" key="2">
    <source>
        <dbReference type="ARBA" id="ARBA00006801"/>
    </source>
</evidence>
<keyword evidence="3" id="KW-0479">Metal-binding</keyword>
<reference evidence="10" key="1">
    <citation type="journal article" date="2011" name="Plant Physiol.">
        <title>Comprehensive sequence analysis of 24,783 barley full-length cDNAs derived from 12 clone libraries.</title>
        <authorList>
            <person name="Matsumoto T."/>
            <person name="Tanaka T."/>
            <person name="Sakai H."/>
            <person name="Amano N."/>
            <person name="Kanamori H."/>
            <person name="Kurita K."/>
            <person name="Kikuta A."/>
            <person name="Kamiya K."/>
            <person name="Yamamoto M."/>
            <person name="Ikawa H."/>
            <person name="Fujii N."/>
            <person name="Hori K."/>
            <person name="Itoh T."/>
            <person name="Sato K."/>
        </authorList>
    </citation>
    <scope>NUCLEOTIDE SEQUENCE</scope>
    <source>
        <tissue evidence="10">Shoot and root</tissue>
    </source>
</reference>
<feature type="compositionally biased region" description="Low complexity" evidence="7">
    <location>
        <begin position="1"/>
        <end position="10"/>
    </location>
</feature>
<evidence type="ECO:0000256" key="5">
    <source>
        <dbReference type="PROSITE-ProRule" id="PRU00175"/>
    </source>
</evidence>
<keyword evidence="5" id="KW-0862">Zinc</keyword>
<dbReference type="Pfam" id="PF08879">
    <property type="entry name" value="WRC"/>
    <property type="match status" value="1"/>
</dbReference>
<dbReference type="GO" id="GO:0008270">
    <property type="term" value="F:zinc ion binding"/>
    <property type="evidence" value="ECO:0007669"/>
    <property type="project" value="UniProtKB-KW"/>
</dbReference>
<dbReference type="PANTHER" id="PTHR12549:SF38">
    <property type="entry name" value="JMJC DOMAIN-CONTAINING HISTONE DEMETHYLASE 2, ISOFORM A"/>
    <property type="match status" value="1"/>
</dbReference>
<dbReference type="GO" id="GO:0032454">
    <property type="term" value="F:histone H3K9 demethylase activity"/>
    <property type="evidence" value="ECO:0007669"/>
    <property type="project" value="InterPro"/>
</dbReference>
<feature type="domain" description="RING-type" evidence="8">
    <location>
        <begin position="404"/>
        <end position="451"/>
    </location>
</feature>
<dbReference type="AlphaFoldDB" id="F2DL52"/>
<feature type="domain" description="WRC" evidence="9">
    <location>
        <begin position="261"/>
        <end position="305"/>
    </location>
</feature>
<evidence type="ECO:0000259" key="8">
    <source>
        <dbReference type="PROSITE" id="PS50089"/>
    </source>
</evidence>
<evidence type="ECO:0000313" key="10">
    <source>
        <dbReference type="EMBL" id="BAJ95823.1"/>
    </source>
</evidence>
<dbReference type="PROSITE" id="PS51667">
    <property type="entry name" value="WRC"/>
    <property type="match status" value="1"/>
</dbReference>
<protein>
    <submittedName>
        <fullName evidence="10">Predicted protein</fullName>
    </submittedName>
</protein>
<feature type="compositionally biased region" description="Acidic residues" evidence="7">
    <location>
        <begin position="135"/>
        <end position="148"/>
    </location>
</feature>
<proteinExistence type="evidence at transcript level"/>
<feature type="compositionally biased region" description="Basic and acidic residues" evidence="7">
    <location>
        <begin position="109"/>
        <end position="134"/>
    </location>
</feature>
<dbReference type="InterPro" id="IPR045109">
    <property type="entry name" value="LSDs-like"/>
</dbReference>
<dbReference type="EMBL" id="AK364620">
    <property type="protein sequence ID" value="BAJ95823.1"/>
    <property type="molecule type" value="mRNA"/>
</dbReference>
<feature type="non-terminal residue" evidence="10">
    <location>
        <position position="1"/>
    </location>
</feature>
<dbReference type="InterPro" id="IPR014977">
    <property type="entry name" value="WRC_dom"/>
</dbReference>
<evidence type="ECO:0000256" key="7">
    <source>
        <dbReference type="SAM" id="MobiDB-lite"/>
    </source>
</evidence>
<evidence type="ECO:0000256" key="6">
    <source>
        <dbReference type="PROSITE-ProRule" id="PRU01002"/>
    </source>
</evidence>
<name>F2DL52_HORVV</name>
<feature type="compositionally biased region" description="Acidic residues" evidence="7">
    <location>
        <begin position="38"/>
        <end position="62"/>
    </location>
</feature>